<dbReference type="Pfam" id="PF00486">
    <property type="entry name" value="Trans_reg_C"/>
    <property type="match status" value="1"/>
</dbReference>
<dbReference type="Proteomes" id="UP000600799">
    <property type="component" value="Unassembled WGS sequence"/>
</dbReference>
<dbReference type="SUPFAM" id="SSF46894">
    <property type="entry name" value="C-terminal effector domain of the bipartite response regulators"/>
    <property type="match status" value="1"/>
</dbReference>
<feature type="region of interest" description="Disordered" evidence="2">
    <location>
        <begin position="1"/>
        <end position="27"/>
    </location>
</feature>
<evidence type="ECO:0000256" key="2">
    <source>
        <dbReference type="SAM" id="MobiDB-lite"/>
    </source>
</evidence>
<dbReference type="InterPro" id="IPR016032">
    <property type="entry name" value="Sig_transdc_resp-reg_C-effctor"/>
</dbReference>
<accession>A0ABS0HL68</accession>
<evidence type="ECO:0000313" key="5">
    <source>
        <dbReference type="Proteomes" id="UP000600799"/>
    </source>
</evidence>
<feature type="domain" description="OmpR/PhoB-type" evidence="3">
    <location>
        <begin position="180"/>
        <end position="245"/>
    </location>
</feature>
<evidence type="ECO:0000256" key="1">
    <source>
        <dbReference type="ARBA" id="ARBA00023125"/>
    </source>
</evidence>
<dbReference type="InterPro" id="IPR001867">
    <property type="entry name" value="OmpR/PhoB-type_DNA-bd"/>
</dbReference>
<organism evidence="4 5">
    <name type="scientific">Novosphingobium jiangmenense</name>
    <dbReference type="NCBI Taxonomy" id="2791981"/>
    <lineage>
        <taxon>Bacteria</taxon>
        <taxon>Pseudomonadati</taxon>
        <taxon>Pseudomonadota</taxon>
        <taxon>Alphaproteobacteria</taxon>
        <taxon>Sphingomonadales</taxon>
        <taxon>Sphingomonadaceae</taxon>
        <taxon>Novosphingobium</taxon>
    </lineage>
</organism>
<keyword evidence="1" id="KW-0238">DNA-binding</keyword>
<sequence length="272" mass="29424">MPPSRVPSSARRGDAAESSASASRTTSGRARKNAVCARILYFGNAGPPPEAVVAREIVTTGQLFRISDDYTAYIDDSREFYNALFVVGSDPIRIRKFMRIYRDLLKTKAKIALVREARPTARAQILNTGFDDVFGADIAPPEGLARIHAILGRIVTRQQEETLGELAELHLQHYAAQPLLGREARLLAMLVSAKGSPVRSQQLATSSKSSHRQISIKSLQVLVSGLRTKLKPHLQIVSHGPSGYALVDVSPVHKLIGGAAERLGRSQGGSGI</sequence>
<reference evidence="4 5" key="1">
    <citation type="submission" date="2020-11" db="EMBL/GenBank/DDBJ databases">
        <title>The genome sequence of Novosphingobium sp. 1Y9A.</title>
        <authorList>
            <person name="Liu Y."/>
        </authorList>
    </citation>
    <scope>NUCLEOTIDE SEQUENCE [LARGE SCALE GENOMIC DNA]</scope>
    <source>
        <strain evidence="4 5">1Y9A</strain>
    </source>
</reference>
<evidence type="ECO:0000313" key="4">
    <source>
        <dbReference type="EMBL" id="MBF9152765.1"/>
    </source>
</evidence>
<evidence type="ECO:0000259" key="3">
    <source>
        <dbReference type="Pfam" id="PF00486"/>
    </source>
</evidence>
<dbReference type="RefSeq" id="WP_196277053.1">
    <property type="nucleotide sequence ID" value="NZ_JADQDC010000015.1"/>
</dbReference>
<comment type="caution">
    <text evidence="4">The sequence shown here is derived from an EMBL/GenBank/DDBJ whole genome shotgun (WGS) entry which is preliminary data.</text>
</comment>
<name>A0ABS0HL68_9SPHN</name>
<keyword evidence="5" id="KW-1185">Reference proteome</keyword>
<dbReference type="Gene3D" id="1.10.10.10">
    <property type="entry name" value="Winged helix-like DNA-binding domain superfamily/Winged helix DNA-binding domain"/>
    <property type="match status" value="1"/>
</dbReference>
<dbReference type="InterPro" id="IPR036388">
    <property type="entry name" value="WH-like_DNA-bd_sf"/>
</dbReference>
<proteinExistence type="predicted"/>
<feature type="compositionally biased region" description="Low complexity" evidence="2">
    <location>
        <begin position="16"/>
        <end position="27"/>
    </location>
</feature>
<protein>
    <submittedName>
        <fullName evidence="4">Response regulator transcription factor</fullName>
    </submittedName>
</protein>
<gene>
    <name evidence="4" type="ORF">I2488_17320</name>
</gene>
<dbReference type="EMBL" id="JADQDC010000015">
    <property type="protein sequence ID" value="MBF9152765.1"/>
    <property type="molecule type" value="Genomic_DNA"/>
</dbReference>